<dbReference type="Proteomes" id="UP000245086">
    <property type="component" value="Unassembled WGS sequence"/>
</dbReference>
<comment type="caution">
    <text evidence="4">The sequence shown here is derived from an EMBL/GenBank/DDBJ whole genome shotgun (WGS) entry which is preliminary data.</text>
</comment>
<dbReference type="SUPFAM" id="SSF55729">
    <property type="entry name" value="Acyl-CoA N-acyltransferases (Nat)"/>
    <property type="match status" value="1"/>
</dbReference>
<evidence type="ECO:0000313" key="5">
    <source>
        <dbReference type="Proteomes" id="UP000245086"/>
    </source>
</evidence>
<dbReference type="PROSITE" id="PS51186">
    <property type="entry name" value="GNAT"/>
    <property type="match status" value="1"/>
</dbReference>
<keyword evidence="5" id="KW-1185">Reference proteome</keyword>
<evidence type="ECO:0000259" key="3">
    <source>
        <dbReference type="PROSITE" id="PS51186"/>
    </source>
</evidence>
<dbReference type="Pfam" id="PF00583">
    <property type="entry name" value="Acetyltransf_1"/>
    <property type="match status" value="1"/>
</dbReference>
<name>A0A2P2EAD5_9PROT</name>
<dbReference type="InterPro" id="IPR050832">
    <property type="entry name" value="Bact_Acetyltransf"/>
</dbReference>
<evidence type="ECO:0000256" key="1">
    <source>
        <dbReference type="ARBA" id="ARBA00022679"/>
    </source>
</evidence>
<keyword evidence="2" id="KW-0012">Acyltransferase</keyword>
<dbReference type="PANTHER" id="PTHR43877">
    <property type="entry name" value="AMINOALKYLPHOSPHONATE N-ACETYLTRANSFERASE-RELATED-RELATED"/>
    <property type="match status" value="1"/>
</dbReference>
<dbReference type="InterPro" id="IPR000182">
    <property type="entry name" value="GNAT_dom"/>
</dbReference>
<sequence>MGQIQVRPLAHTDRAVWEQLWQGYLSFYKVESFSPEVTEATWQRLLDPHGPLHGLVAEESGEVLGLVHFLYHPSTWTIGPYCYLQDLFTFPAARRRGVGEALIEAVADAARAQNAARVYWLTQESNAAGRSLYDKVARHLGFIHYLKTL</sequence>
<dbReference type="CDD" id="cd04301">
    <property type="entry name" value="NAT_SF"/>
    <property type="match status" value="1"/>
</dbReference>
<protein>
    <recommendedName>
        <fullName evidence="3">N-acetyltransferase domain-containing protein</fullName>
    </recommendedName>
</protein>
<dbReference type="RefSeq" id="WP_108984852.1">
    <property type="nucleotide sequence ID" value="NZ_BFBR01000004.1"/>
</dbReference>
<dbReference type="PANTHER" id="PTHR43877:SF1">
    <property type="entry name" value="ACETYLTRANSFERASE"/>
    <property type="match status" value="1"/>
</dbReference>
<evidence type="ECO:0000256" key="2">
    <source>
        <dbReference type="ARBA" id="ARBA00023315"/>
    </source>
</evidence>
<organism evidence="4 5">
    <name type="scientific">Candidatus Phycosocius bacilliformis</name>
    <dbReference type="NCBI Taxonomy" id="1445552"/>
    <lineage>
        <taxon>Bacteria</taxon>
        <taxon>Pseudomonadati</taxon>
        <taxon>Pseudomonadota</taxon>
        <taxon>Alphaproteobacteria</taxon>
        <taxon>Caulobacterales</taxon>
        <taxon>Caulobacterales incertae sedis</taxon>
        <taxon>Candidatus Phycosocius</taxon>
    </lineage>
</organism>
<reference evidence="4 5" key="1">
    <citation type="journal article" date="2018" name="Genome Announc.">
        <title>Draft Genome Sequence of "Candidatus Phycosocius bacilliformis," an Alphaproteobacterial Ectosymbiont of the Hydrocarbon-Producing Green Alga Botryococcus braunii.</title>
        <authorList>
            <person name="Tanabe Y."/>
            <person name="Yamaguchi H."/>
            <person name="Watanabe M.M."/>
        </authorList>
    </citation>
    <scope>NUCLEOTIDE SEQUENCE [LARGE SCALE GENOMIC DNA]</scope>
    <source>
        <strain evidence="4 5">BOTRYCO-2</strain>
    </source>
</reference>
<dbReference type="OrthoDB" id="9805924at2"/>
<dbReference type="Gene3D" id="3.40.630.30">
    <property type="match status" value="1"/>
</dbReference>
<proteinExistence type="predicted"/>
<accession>A0A2P2EAD5</accession>
<dbReference type="EMBL" id="BFBR01000004">
    <property type="protein sequence ID" value="GBF57999.1"/>
    <property type="molecule type" value="Genomic_DNA"/>
</dbReference>
<dbReference type="AlphaFoldDB" id="A0A2P2EAD5"/>
<keyword evidence="1" id="KW-0808">Transferase</keyword>
<gene>
    <name evidence="4" type="ORF">PbB2_01670</name>
</gene>
<feature type="domain" description="N-acetyltransferase" evidence="3">
    <location>
        <begin position="4"/>
        <end position="149"/>
    </location>
</feature>
<dbReference type="GO" id="GO:0016747">
    <property type="term" value="F:acyltransferase activity, transferring groups other than amino-acyl groups"/>
    <property type="evidence" value="ECO:0007669"/>
    <property type="project" value="InterPro"/>
</dbReference>
<evidence type="ECO:0000313" key="4">
    <source>
        <dbReference type="EMBL" id="GBF57999.1"/>
    </source>
</evidence>
<dbReference type="InterPro" id="IPR016181">
    <property type="entry name" value="Acyl_CoA_acyltransferase"/>
</dbReference>